<keyword evidence="5" id="KW-1185">Reference proteome</keyword>
<dbReference type="Gene3D" id="1.10.10.60">
    <property type="entry name" value="Homeodomain-like"/>
    <property type="match status" value="1"/>
</dbReference>
<dbReference type="Proteomes" id="UP001206925">
    <property type="component" value="Unassembled WGS sequence"/>
</dbReference>
<dbReference type="GO" id="GO:0005634">
    <property type="term" value="C:nucleus"/>
    <property type="evidence" value="ECO:0007669"/>
    <property type="project" value="TreeGrafter"/>
</dbReference>
<dbReference type="SUPFAM" id="SSF46689">
    <property type="entry name" value="Homeodomain-like"/>
    <property type="match status" value="1"/>
</dbReference>
<evidence type="ECO:0000256" key="2">
    <source>
        <dbReference type="SAM" id="MobiDB-lite"/>
    </source>
</evidence>
<dbReference type="GO" id="GO:0042393">
    <property type="term" value="F:histone binding"/>
    <property type="evidence" value="ECO:0007669"/>
    <property type="project" value="TreeGrafter"/>
</dbReference>
<dbReference type="GO" id="GO:0140658">
    <property type="term" value="F:ATP-dependent chromatin remodeler activity"/>
    <property type="evidence" value="ECO:0007669"/>
    <property type="project" value="TreeGrafter"/>
</dbReference>
<feature type="region of interest" description="Disordered" evidence="2">
    <location>
        <begin position="412"/>
        <end position="439"/>
    </location>
</feature>
<dbReference type="PANTHER" id="PTHR45623">
    <property type="entry name" value="CHROMODOMAIN-HELICASE-DNA-BINDING PROTEIN 3-RELATED-RELATED"/>
    <property type="match status" value="1"/>
</dbReference>
<accession>A0AAD5GU99</accession>
<dbReference type="InterPro" id="IPR001005">
    <property type="entry name" value="SANT/Myb"/>
</dbReference>
<dbReference type="CDD" id="cd11660">
    <property type="entry name" value="SANT_TRF"/>
    <property type="match status" value="1"/>
</dbReference>
<dbReference type="GO" id="GO:0003682">
    <property type="term" value="F:chromatin binding"/>
    <property type="evidence" value="ECO:0007669"/>
    <property type="project" value="TreeGrafter"/>
</dbReference>
<dbReference type="PROSITE" id="PS50090">
    <property type="entry name" value="MYB_LIKE"/>
    <property type="match status" value="1"/>
</dbReference>
<feature type="non-terminal residue" evidence="4">
    <location>
        <position position="1"/>
    </location>
</feature>
<evidence type="ECO:0000313" key="4">
    <source>
        <dbReference type="EMBL" id="KAI7755832.1"/>
    </source>
</evidence>
<organism evidence="4 5">
    <name type="scientific">Ambrosia artemisiifolia</name>
    <name type="common">Common ragweed</name>
    <dbReference type="NCBI Taxonomy" id="4212"/>
    <lineage>
        <taxon>Eukaryota</taxon>
        <taxon>Viridiplantae</taxon>
        <taxon>Streptophyta</taxon>
        <taxon>Embryophyta</taxon>
        <taxon>Tracheophyta</taxon>
        <taxon>Spermatophyta</taxon>
        <taxon>Magnoliopsida</taxon>
        <taxon>eudicotyledons</taxon>
        <taxon>Gunneridae</taxon>
        <taxon>Pentapetalae</taxon>
        <taxon>asterids</taxon>
        <taxon>campanulids</taxon>
        <taxon>Asterales</taxon>
        <taxon>Asteraceae</taxon>
        <taxon>Asteroideae</taxon>
        <taxon>Heliantheae alliance</taxon>
        <taxon>Heliantheae</taxon>
        <taxon>Ambrosia</taxon>
    </lineage>
</organism>
<sequence length="466" mass="51573">MDNGCLVDLSTDLIGNDSNPRYCTASQEKKTIEDVEIWDVDSLSARKNEIEKSTNEELTTGSCILKDTPIIAESSGKISQFQPAHVGTGKSPMDAISYAKDKSLEASHILVFAAGEPQILSGDDAESAKVTVHKKRDEVSPASFDLSKPPPESSGLVDCNITLESSSNVQLHNNVSENHRESTDSTSRSHSVVLHEFPSRSRVLELLDDRIGETSLSPVHCVPPRISSSSHMLGPDLSSASVDQSQPSINNFLQLFPEDNSLPVSKETSIMHPQLNPTSNRRPLHFRSSACSTPFLPIESRNSANIEDMIGVQYPSDSVSLMRHKMMLDNILSKARAASAKNGIFSDGFDHSNVWSEEELDFLWIGVRRHGMGSWDAILRDPRLHFSSWRSPRELAERWEEEQANLLRTKPSFHTKPLKPTEKHNPILDESQLSLGSRGRSTGSVDPFLVNGLKGNLNLPHWLREA</sequence>
<dbReference type="GO" id="GO:0003677">
    <property type="term" value="F:DNA binding"/>
    <property type="evidence" value="ECO:0007669"/>
    <property type="project" value="TreeGrafter"/>
</dbReference>
<gene>
    <name evidence="4" type="ORF">M8C21_024089</name>
</gene>
<evidence type="ECO:0000256" key="1">
    <source>
        <dbReference type="ARBA" id="ARBA00023242"/>
    </source>
</evidence>
<dbReference type="GO" id="GO:0016887">
    <property type="term" value="F:ATP hydrolysis activity"/>
    <property type="evidence" value="ECO:0007669"/>
    <property type="project" value="TreeGrafter"/>
</dbReference>
<comment type="caution">
    <text evidence="4">The sequence shown here is derived from an EMBL/GenBank/DDBJ whole genome shotgun (WGS) entry which is preliminary data.</text>
</comment>
<dbReference type="PANTHER" id="PTHR45623:SF32">
    <property type="entry name" value="DNA HELICASE CHROMATIN REGULATOR PHD FAMILY"/>
    <property type="match status" value="1"/>
</dbReference>
<dbReference type="EMBL" id="JAMZMK010000775">
    <property type="protein sequence ID" value="KAI7755832.1"/>
    <property type="molecule type" value="Genomic_DNA"/>
</dbReference>
<evidence type="ECO:0000259" key="3">
    <source>
        <dbReference type="PROSITE" id="PS50090"/>
    </source>
</evidence>
<protein>
    <recommendedName>
        <fullName evidence="3">Myb-like domain-containing protein</fullName>
    </recommendedName>
</protein>
<dbReference type="AlphaFoldDB" id="A0AAD5GU99"/>
<name>A0AAD5GU99_AMBAR</name>
<dbReference type="GO" id="GO:0000785">
    <property type="term" value="C:chromatin"/>
    <property type="evidence" value="ECO:0007669"/>
    <property type="project" value="TreeGrafter"/>
</dbReference>
<feature type="domain" description="Myb-like" evidence="3">
    <location>
        <begin position="355"/>
        <end position="403"/>
    </location>
</feature>
<evidence type="ECO:0000313" key="5">
    <source>
        <dbReference type="Proteomes" id="UP001206925"/>
    </source>
</evidence>
<dbReference type="InterPro" id="IPR009057">
    <property type="entry name" value="Homeodomain-like_sf"/>
</dbReference>
<reference evidence="4" key="1">
    <citation type="submission" date="2022-06" db="EMBL/GenBank/DDBJ databases">
        <title>Uncovering the hologenomic basis of an extraordinary plant invasion.</title>
        <authorList>
            <person name="Bieker V.C."/>
            <person name="Martin M.D."/>
            <person name="Gilbert T."/>
            <person name="Hodgins K."/>
            <person name="Battlay P."/>
            <person name="Petersen B."/>
            <person name="Wilson J."/>
        </authorList>
    </citation>
    <scope>NUCLEOTIDE SEQUENCE</scope>
    <source>
        <strain evidence="4">AA19_3_7</strain>
        <tissue evidence="4">Leaf</tissue>
    </source>
</reference>
<keyword evidence="1" id="KW-0539">Nucleus</keyword>
<proteinExistence type="predicted"/>